<sequence length="320" mass="36434">MRGIQLAIEQELPDRNREITDIEREKLIFFAIKEFDLPITYSWYLAGAATAIGGDDMSQGPSPGPEFGELRATQAESDDVREYRDFFTSGELMPDYTLKDIWWTATDEFLLDFYDEFVPEECEEYHDIYTSSTKLRAKLKNLNEMLRTESEHATLSNFDAGTQGVLDRSDENEIRYLVSDVHMDLASTESVEQTVGAVSLGTDLIEHVLTQLTREDSLSSEQRAMVNRLSNFFYYWVWKYPALCISVETATGPNALSRKVDHLSEYDGFDEKLKRKIKRVTQQCEDVGLLPDTGAHTEALDEDTAAGLHGLTKEFIDNSE</sequence>
<accession>A0A346PMH1</accession>
<dbReference type="Proteomes" id="UP000258613">
    <property type="component" value="Chromosome"/>
</dbReference>
<evidence type="ECO:0000259" key="1">
    <source>
        <dbReference type="Pfam" id="PF26400"/>
    </source>
</evidence>
<dbReference type="KEGG" id="nag:AArcMg_0694"/>
<proteinExistence type="predicted"/>
<name>A0A346PMH1_9EURY</name>
<feature type="domain" description="DUF8098" evidence="1">
    <location>
        <begin position="3"/>
        <end position="304"/>
    </location>
</feature>
<dbReference type="InterPro" id="IPR058411">
    <property type="entry name" value="DUF8098"/>
</dbReference>
<gene>
    <name evidence="2" type="ORF">AArcMg_0694</name>
</gene>
<reference evidence="3" key="1">
    <citation type="submission" date="2018-02" db="EMBL/GenBank/DDBJ databases">
        <title>Phenotypic and genomic properties of facultatively anaerobic sulfur-reducing natronoarchaea from hypersaline soda lakes.</title>
        <authorList>
            <person name="Sorokin D.Y."/>
            <person name="Kublanov I.V."/>
            <person name="Roman P."/>
            <person name="Sinninghe Damste J.S."/>
            <person name="Golyshin P.N."/>
            <person name="Rojo D."/>
            <person name="Ciordia S."/>
            <person name="Mena M.D.C."/>
            <person name="Ferrer M."/>
            <person name="Messina E."/>
            <person name="Smedile F."/>
            <person name="La Spada G."/>
            <person name="La Cono V."/>
            <person name="Yakimov M.M."/>
        </authorList>
    </citation>
    <scope>NUCLEOTIDE SEQUENCE [LARGE SCALE GENOMIC DNA]</scope>
    <source>
        <strain evidence="3">AArc-Mg</strain>
    </source>
</reference>
<dbReference type="AlphaFoldDB" id="A0A346PMH1"/>
<evidence type="ECO:0000313" key="3">
    <source>
        <dbReference type="Proteomes" id="UP000258613"/>
    </source>
</evidence>
<dbReference type="EMBL" id="CP027033">
    <property type="protein sequence ID" value="AXR80716.1"/>
    <property type="molecule type" value="Genomic_DNA"/>
</dbReference>
<evidence type="ECO:0000313" key="2">
    <source>
        <dbReference type="EMBL" id="AXR80716.1"/>
    </source>
</evidence>
<keyword evidence="3" id="KW-1185">Reference proteome</keyword>
<dbReference type="Pfam" id="PF26400">
    <property type="entry name" value="DUF8098"/>
    <property type="match status" value="1"/>
</dbReference>
<protein>
    <recommendedName>
        <fullName evidence="1">DUF8098 domain-containing protein</fullName>
    </recommendedName>
</protein>
<organism evidence="2 3">
    <name type="scientific">Natrarchaeobaculum sulfurireducens</name>
    <dbReference type="NCBI Taxonomy" id="2044521"/>
    <lineage>
        <taxon>Archaea</taxon>
        <taxon>Methanobacteriati</taxon>
        <taxon>Methanobacteriota</taxon>
        <taxon>Stenosarchaea group</taxon>
        <taxon>Halobacteria</taxon>
        <taxon>Halobacteriales</taxon>
        <taxon>Natrialbaceae</taxon>
        <taxon>Natrarchaeobaculum</taxon>
    </lineage>
</organism>